<dbReference type="Pfam" id="PF16188">
    <property type="entry name" value="Peptidase_M24_C"/>
    <property type="match status" value="1"/>
</dbReference>
<dbReference type="GO" id="GO:0070006">
    <property type="term" value="F:metalloaminopeptidase activity"/>
    <property type="evidence" value="ECO:0007669"/>
    <property type="project" value="InterPro"/>
</dbReference>
<dbReference type="InterPro" id="IPR032416">
    <property type="entry name" value="Peptidase_M24_C"/>
</dbReference>
<dbReference type="SUPFAM" id="SSF53092">
    <property type="entry name" value="Creatinase/prolidase N-terminal domain"/>
    <property type="match status" value="1"/>
</dbReference>
<keyword evidence="7" id="KW-0031">Aminopeptidase</keyword>
<evidence type="ECO:0000313" key="7">
    <source>
        <dbReference type="EMBL" id="MBO8429577.1"/>
    </source>
</evidence>
<dbReference type="Gene3D" id="3.90.230.10">
    <property type="entry name" value="Creatinase/methionine aminopeptidase superfamily"/>
    <property type="match status" value="1"/>
</dbReference>
<proteinExistence type="inferred from homology"/>
<evidence type="ECO:0000259" key="4">
    <source>
        <dbReference type="Pfam" id="PF00557"/>
    </source>
</evidence>
<dbReference type="InterPro" id="IPR036005">
    <property type="entry name" value="Creatinase/aminopeptidase-like"/>
</dbReference>
<dbReference type="InterPro" id="IPR029149">
    <property type="entry name" value="Creatin/AminoP/Spt16_N"/>
</dbReference>
<dbReference type="InterPro" id="IPR000587">
    <property type="entry name" value="Creatinase_N"/>
</dbReference>
<feature type="domain" description="Peptidase M24 C-terminal" evidence="6">
    <location>
        <begin position="540"/>
        <end position="597"/>
    </location>
</feature>
<dbReference type="Gene3D" id="3.40.350.10">
    <property type="entry name" value="Creatinase/prolidase N-terminal domain"/>
    <property type="match status" value="2"/>
</dbReference>
<evidence type="ECO:0000259" key="6">
    <source>
        <dbReference type="Pfam" id="PF16188"/>
    </source>
</evidence>
<keyword evidence="7" id="KW-0645">Protease</keyword>
<dbReference type="PANTHER" id="PTHR43763:SF6">
    <property type="entry name" value="XAA-PRO AMINOPEPTIDASE 1"/>
    <property type="match status" value="1"/>
</dbReference>
<keyword evidence="3" id="KW-0378">Hydrolase</keyword>
<name>A0A9D9GZ44_9BACT</name>
<dbReference type="InterPro" id="IPR050422">
    <property type="entry name" value="X-Pro_aminopeptidase_P"/>
</dbReference>
<dbReference type="AlphaFoldDB" id="A0A9D9GZ44"/>
<dbReference type="GO" id="GO:0005737">
    <property type="term" value="C:cytoplasm"/>
    <property type="evidence" value="ECO:0007669"/>
    <property type="project" value="UniProtKB-ARBA"/>
</dbReference>
<dbReference type="PANTHER" id="PTHR43763">
    <property type="entry name" value="XAA-PRO AMINOPEPTIDASE 1"/>
    <property type="match status" value="1"/>
</dbReference>
<keyword evidence="2" id="KW-0479">Metal-binding</keyword>
<dbReference type="GO" id="GO:0046872">
    <property type="term" value="F:metal ion binding"/>
    <property type="evidence" value="ECO:0007669"/>
    <property type="project" value="UniProtKB-KW"/>
</dbReference>
<dbReference type="FunFam" id="3.90.230.10:FF:000009">
    <property type="entry name" value="xaa-Pro aminopeptidase 2"/>
    <property type="match status" value="1"/>
</dbReference>
<evidence type="ECO:0000256" key="1">
    <source>
        <dbReference type="ARBA" id="ARBA00008766"/>
    </source>
</evidence>
<dbReference type="SUPFAM" id="SSF55920">
    <property type="entry name" value="Creatinase/aminopeptidase"/>
    <property type="match status" value="1"/>
</dbReference>
<dbReference type="EMBL" id="JADINB010000142">
    <property type="protein sequence ID" value="MBO8429577.1"/>
    <property type="molecule type" value="Genomic_DNA"/>
</dbReference>
<evidence type="ECO:0000259" key="5">
    <source>
        <dbReference type="Pfam" id="PF01321"/>
    </source>
</evidence>
<dbReference type="InterPro" id="IPR000994">
    <property type="entry name" value="Pept_M24"/>
</dbReference>
<dbReference type="Pfam" id="PF16189">
    <property type="entry name" value="Creatinase_N_2"/>
    <property type="match status" value="1"/>
</dbReference>
<protein>
    <submittedName>
        <fullName evidence="7">Aminopeptidase P family protein</fullName>
    </submittedName>
</protein>
<reference evidence="7" key="2">
    <citation type="journal article" date="2021" name="PeerJ">
        <title>Extensive microbial diversity within the chicken gut microbiome revealed by metagenomics and culture.</title>
        <authorList>
            <person name="Gilroy R."/>
            <person name="Ravi A."/>
            <person name="Getino M."/>
            <person name="Pursley I."/>
            <person name="Horton D.L."/>
            <person name="Alikhan N.F."/>
            <person name="Baker D."/>
            <person name="Gharbi K."/>
            <person name="Hall N."/>
            <person name="Watson M."/>
            <person name="Adriaenssens E.M."/>
            <person name="Foster-Nyarko E."/>
            <person name="Jarju S."/>
            <person name="Secka A."/>
            <person name="Antonio M."/>
            <person name="Oren A."/>
            <person name="Chaudhuri R.R."/>
            <person name="La Ragione R."/>
            <person name="Hildebrand F."/>
            <person name="Pallen M.J."/>
        </authorList>
    </citation>
    <scope>NUCLEOTIDE SEQUENCE</scope>
    <source>
        <strain evidence="7">15467</strain>
    </source>
</reference>
<comment type="caution">
    <text evidence="7">The sequence shown here is derived from an EMBL/GenBank/DDBJ whole genome shotgun (WGS) entry which is preliminary data.</text>
</comment>
<feature type="domain" description="Peptidase M24" evidence="4">
    <location>
        <begin position="328"/>
        <end position="531"/>
    </location>
</feature>
<evidence type="ECO:0000256" key="3">
    <source>
        <dbReference type="ARBA" id="ARBA00022801"/>
    </source>
</evidence>
<reference evidence="7" key="1">
    <citation type="submission" date="2020-10" db="EMBL/GenBank/DDBJ databases">
        <authorList>
            <person name="Gilroy R."/>
        </authorList>
    </citation>
    <scope>NUCLEOTIDE SEQUENCE</scope>
    <source>
        <strain evidence="7">15467</strain>
    </source>
</reference>
<dbReference type="CDD" id="cd01085">
    <property type="entry name" value="APP"/>
    <property type="match status" value="1"/>
</dbReference>
<dbReference type="Pfam" id="PF00557">
    <property type="entry name" value="Peptidase_M24"/>
    <property type="match status" value="1"/>
</dbReference>
<dbReference type="Proteomes" id="UP000823635">
    <property type="component" value="Unassembled WGS sequence"/>
</dbReference>
<dbReference type="InterPro" id="IPR033740">
    <property type="entry name" value="Pept_M24B"/>
</dbReference>
<comment type="similarity">
    <text evidence="1">Belongs to the peptidase M24B family.</text>
</comment>
<organism evidence="7 8">
    <name type="scientific">Candidatus Egerieousia excrementavium</name>
    <dbReference type="NCBI Taxonomy" id="2840778"/>
    <lineage>
        <taxon>Bacteria</taxon>
        <taxon>Pseudomonadati</taxon>
        <taxon>Bacteroidota</taxon>
        <taxon>Bacteroidia</taxon>
        <taxon>Bacteroidales</taxon>
        <taxon>Candidatus Egerieousia</taxon>
    </lineage>
</organism>
<feature type="domain" description="Creatinase N-terminal" evidence="5">
    <location>
        <begin position="7"/>
        <end position="131"/>
    </location>
</feature>
<gene>
    <name evidence="7" type="ORF">IAC68_06585</name>
</gene>
<sequence length="599" mass="66755">MYRDCALDKLRDYLAGRGLQVMIVPSNDPHFGEYSQPHYRVREWLSGFTGSAGTLVVTEKSAALWTDSRYFIQAEGQLRGARIRLMKQGMPYTPSIAQWIKDEYPDGADVALDGRLFTLAEYRKMEKELAPLCRCVLTEDPFDAIWSERPTLEFNTITALPQKCCGERTSDKFRRFRQAAAVAEDERFVYYLSACDDIAWLCNIRGADIEYNPLPQSYMLITNSAMHLFASLENMGEDLQQALAAEGVELHAYSSFESVMASLSSDMKRIYCSGAISVAHYAIFSAAGADEMEDSMPGGIVANLKAVKNNWEIEGFRKAFLYDGVAWCKVLSKIEKALSQGILLTESMVSSFFVQARSENGFYAGESFEPIVAFGKNAALPHYSVSQQSDAIISGNGFLLMDTGAHYSFGGTTDTTRTIPVGVPDERQKKFYTLVLKGMIDLSMAHFPEGTRGSSLDILARGPLYNEGAMYYHGTGHGIGHYLCVHEGPQSIRREENPVTLKAGMVISNEPAVYFEGEYGIRTENVIAVREAEATRFGSFYCFETFTLVPISLSAVDKSLLTDAEIAWINDFHTRVFKKISPLLDAEEKDWLEKATALL</sequence>
<evidence type="ECO:0000256" key="2">
    <source>
        <dbReference type="ARBA" id="ARBA00022723"/>
    </source>
</evidence>
<accession>A0A9D9GZ44</accession>
<evidence type="ECO:0000313" key="8">
    <source>
        <dbReference type="Proteomes" id="UP000823635"/>
    </source>
</evidence>
<dbReference type="Pfam" id="PF01321">
    <property type="entry name" value="Creatinase_N"/>
    <property type="match status" value="1"/>
</dbReference>